<reference evidence="4" key="1">
    <citation type="submission" date="2021-01" db="EMBL/GenBank/DDBJ databases">
        <authorList>
            <consortium name="Genoscope - CEA"/>
            <person name="William W."/>
        </authorList>
    </citation>
    <scope>NUCLEOTIDE SEQUENCE</scope>
</reference>
<organism evidence="4 5">
    <name type="scientific">Paramecium octaurelia</name>
    <dbReference type="NCBI Taxonomy" id="43137"/>
    <lineage>
        <taxon>Eukaryota</taxon>
        <taxon>Sar</taxon>
        <taxon>Alveolata</taxon>
        <taxon>Ciliophora</taxon>
        <taxon>Intramacronucleata</taxon>
        <taxon>Oligohymenophorea</taxon>
        <taxon>Peniculida</taxon>
        <taxon>Parameciidae</taxon>
        <taxon>Paramecium</taxon>
    </lineage>
</organism>
<dbReference type="InterPro" id="IPR051510">
    <property type="entry name" value="SKI8"/>
</dbReference>
<proteinExistence type="predicted"/>
<gene>
    <name evidence="4" type="ORF">POCTA_138.1.T0930025</name>
</gene>
<dbReference type="PANTHER" id="PTHR44090:SF1">
    <property type="entry name" value="SUPERKILLER COMPLEX PROTEIN 8"/>
    <property type="match status" value="1"/>
</dbReference>
<dbReference type="AlphaFoldDB" id="A0A8S1WIT1"/>
<name>A0A8S1WIT1_PAROT</name>
<evidence type="ECO:0000256" key="1">
    <source>
        <dbReference type="ARBA" id="ARBA00022574"/>
    </source>
</evidence>
<comment type="caution">
    <text evidence="4">The sequence shown here is derived from an EMBL/GenBank/DDBJ whole genome shotgun (WGS) entry which is preliminary data.</text>
</comment>
<keyword evidence="1 3" id="KW-0853">WD repeat</keyword>
<evidence type="ECO:0000313" key="5">
    <source>
        <dbReference type="Proteomes" id="UP000683925"/>
    </source>
</evidence>
<dbReference type="Pfam" id="PF00400">
    <property type="entry name" value="WD40"/>
    <property type="match status" value="1"/>
</dbReference>
<dbReference type="EMBL" id="CAJJDP010000092">
    <property type="protein sequence ID" value="CAD8188570.1"/>
    <property type="molecule type" value="Genomic_DNA"/>
</dbReference>
<keyword evidence="5" id="KW-1185">Reference proteome</keyword>
<evidence type="ECO:0000256" key="2">
    <source>
        <dbReference type="ARBA" id="ARBA00022737"/>
    </source>
</evidence>
<protein>
    <submittedName>
        <fullName evidence="4">Uncharacterized protein</fullName>
    </submittedName>
</protein>
<dbReference type="SMART" id="SM00320">
    <property type="entry name" value="WD40"/>
    <property type="match status" value="7"/>
</dbReference>
<dbReference type="PROSITE" id="PS50294">
    <property type="entry name" value="WD_REPEATS_REGION"/>
    <property type="match status" value="1"/>
</dbReference>
<evidence type="ECO:0000256" key="3">
    <source>
        <dbReference type="PROSITE-ProRule" id="PRU00221"/>
    </source>
</evidence>
<dbReference type="PROSITE" id="PS50082">
    <property type="entry name" value="WD_REPEATS_2"/>
    <property type="match status" value="2"/>
</dbReference>
<dbReference type="OrthoDB" id="10251605at2759"/>
<dbReference type="Proteomes" id="UP000683925">
    <property type="component" value="Unassembled WGS sequence"/>
</dbReference>
<accession>A0A8S1WIT1</accession>
<dbReference type="GO" id="GO:0016593">
    <property type="term" value="C:Cdc73/Paf1 complex"/>
    <property type="evidence" value="ECO:0007669"/>
    <property type="project" value="TreeGrafter"/>
</dbReference>
<dbReference type="InterPro" id="IPR001680">
    <property type="entry name" value="WD40_rpt"/>
</dbReference>
<feature type="repeat" description="WD" evidence="3">
    <location>
        <begin position="385"/>
        <end position="426"/>
    </location>
</feature>
<dbReference type="PANTHER" id="PTHR44090">
    <property type="entry name" value="WD REPEAT-CONTAINING PROTEIN 61"/>
    <property type="match status" value="1"/>
</dbReference>
<evidence type="ECO:0000313" key="4">
    <source>
        <dbReference type="EMBL" id="CAD8188570.1"/>
    </source>
</evidence>
<feature type="repeat" description="WD" evidence="3">
    <location>
        <begin position="314"/>
        <end position="337"/>
    </location>
</feature>
<sequence>MSVNQIIEQVLVSMLDFENTDFKLSKKSQILELIERDELLVMERQWPAKRLNMVEFIKLMIPIIHHKQSELLYLVMGLIELYKDVVSISQQNELSLQDVTSYVCQVDTTENTMVPQRLISDPKRFNLNKTRIREIDVESAKIIGSNDNEIFHIVPNSLQNDSIRHHNGIVHTGVYCNKQIITLDSLDSKINIYHVDGSLKQMVKISQHEDKETIILSFAWSDRQQRIGLTLKSHSICMYEGDFKKYRIFSTVLASQEYQTNIWFLENQNQWVTTDSTFRLYFWDLLNESASLIFHNKCIQGNLIECVEVVHMKMIATASLDKQVALWDIQNGEIKITLSLKEYGGIHSLVYSYYYQVFITCGYSTYINVYDINPKYHDVTQIGKMTGHTSMLTSILMVGKLPVLVSGDDSGSLRLWDIRTFSCLQSLNFGKKTQITKILDMSDINMLCFLGSRVNILKLDIRHNEEIEKYAVKVEFDQQRDELIVATKKQIIFLDIFTGKIKTILNGLLSEFEDDITQFRPLNYFNKFILADSKGNAKIYHHNGEYLSSLKGHSDINVLKLDILNKLIITASQDCILIQKMNGEILREITHFEASQLELSVHHSLILLSQGSKLYYIDYEFVKCLGILEFDAEITNIIFIANYPLLAVSTIQGKVIFIKFNIKEHIQVDSELYDLYDVGSNNYITEETEQEFVTKMLFNLKELELLFATSESNIIRISLNLDDLATTEPIHERINYNPLRKAREQLLFSEPQKISISQNFTSIKNLHMFKVSKKQIISLSFLELDNRYILISTNDGQISIFDLIGNLIALYNINHPLPIKWNIQYSKQGELRKRIIYGFKVIDILRKQSKSEKEAEQYSLVESLALTGRIPLKSPRQYKATVMRDEFSPRDLKFNKIRHLYQAEVQGPTLKQLEAQRRLVEVQNMFKDDSKDPKLDLILKQKERERQKAIDRANNLNFLDPEFRDKSLLNTKFFQNNQYLTNLNLRLENTERQDYSQHTNKEINNTNNANNKQNIYLPITNRHLKSITKKKSVSDFYQYAVEKNLFNNDQNTIDTFASQSSLRPVQISTNRQMKSIGSSLISSDLTWHGQHRQQQKDLSTVLHNLNQKLRLSKNAQINEPILKDISKSDITFEEQIDDFKKRHKLK</sequence>
<dbReference type="OMA" id="MFKDDSK"/>
<keyword evidence="2" id="KW-0677">Repeat</keyword>